<dbReference type="OrthoDB" id="10259236at2759"/>
<dbReference type="Gene3D" id="3.90.79.10">
    <property type="entry name" value="Nucleoside Triphosphate Pyrophosphohydrolase"/>
    <property type="match status" value="1"/>
</dbReference>
<dbReference type="InterPro" id="IPR000086">
    <property type="entry name" value="NUDIX_hydrolase_dom"/>
</dbReference>
<evidence type="ECO:0000259" key="1">
    <source>
        <dbReference type="PROSITE" id="PS51462"/>
    </source>
</evidence>
<reference evidence="3" key="1">
    <citation type="submission" date="2013-02" db="EMBL/GenBank/DDBJ databases">
        <authorList>
            <consortium name="The Broad Institute Genome Sequencing Platform"/>
            <person name="Cuomo C."/>
            <person name="Becnel J."/>
            <person name="Sanscrainte N."/>
            <person name="Walker B."/>
            <person name="Young S.K."/>
            <person name="Zeng Q."/>
            <person name="Gargeya S."/>
            <person name="Fitzgerald M."/>
            <person name="Haas B."/>
            <person name="Abouelleil A."/>
            <person name="Alvarado L."/>
            <person name="Arachchi H.M."/>
            <person name="Berlin A.M."/>
            <person name="Chapman S.B."/>
            <person name="Dewar J."/>
            <person name="Goldberg J."/>
            <person name="Griggs A."/>
            <person name="Gujja S."/>
            <person name="Hansen M."/>
            <person name="Howarth C."/>
            <person name="Imamovic A."/>
            <person name="Larimer J."/>
            <person name="McCowan C."/>
            <person name="Murphy C."/>
            <person name="Neiman D."/>
            <person name="Pearson M."/>
            <person name="Priest M."/>
            <person name="Roberts A."/>
            <person name="Saif S."/>
            <person name="Shea T."/>
            <person name="Sisk P."/>
            <person name="Sykes S."/>
            <person name="Wortman J."/>
            <person name="Nusbaum C."/>
            <person name="Birren B."/>
        </authorList>
    </citation>
    <scope>NUCLEOTIDE SEQUENCE [LARGE SCALE GENOMIC DNA]</scope>
    <source>
        <strain evidence="3">PRA339</strain>
    </source>
</reference>
<protein>
    <recommendedName>
        <fullName evidence="1">Nudix hydrolase domain-containing protein</fullName>
    </recommendedName>
</protein>
<accession>A0A059EVY5</accession>
<dbReference type="AlphaFoldDB" id="A0A059EVY5"/>
<organism evidence="2 3">
    <name type="scientific">Anncaliia algerae PRA339</name>
    <dbReference type="NCBI Taxonomy" id="1288291"/>
    <lineage>
        <taxon>Eukaryota</taxon>
        <taxon>Fungi</taxon>
        <taxon>Fungi incertae sedis</taxon>
        <taxon>Microsporidia</taxon>
        <taxon>Tubulinosematoidea</taxon>
        <taxon>Tubulinosematidae</taxon>
        <taxon>Anncaliia</taxon>
    </lineage>
</organism>
<evidence type="ECO:0000313" key="3">
    <source>
        <dbReference type="Proteomes" id="UP000030655"/>
    </source>
</evidence>
<dbReference type="SUPFAM" id="SSF55811">
    <property type="entry name" value="Nudix"/>
    <property type="match status" value="1"/>
</dbReference>
<dbReference type="InterPro" id="IPR015797">
    <property type="entry name" value="NUDIX_hydrolase-like_dom_sf"/>
</dbReference>
<dbReference type="EMBL" id="KK365332">
    <property type="protein sequence ID" value="KCZ79188.1"/>
    <property type="molecule type" value="Genomic_DNA"/>
</dbReference>
<keyword evidence="3" id="KW-1185">Reference proteome</keyword>
<dbReference type="PANTHER" id="PTHR43736">
    <property type="entry name" value="ADP-RIBOSE PYROPHOSPHATASE"/>
    <property type="match status" value="1"/>
</dbReference>
<proteinExistence type="predicted"/>
<dbReference type="PANTHER" id="PTHR43736:SF1">
    <property type="entry name" value="DIHYDRONEOPTERIN TRIPHOSPHATE DIPHOSPHATASE"/>
    <property type="match status" value="1"/>
</dbReference>
<reference evidence="2 3" key="2">
    <citation type="submission" date="2014-03" db="EMBL/GenBank/DDBJ databases">
        <title>The Genome Sequence of Anncaliia algerae insect isolate PRA339.</title>
        <authorList>
            <consortium name="The Broad Institute Genome Sequencing Platform"/>
            <consortium name="The Broad Institute Genome Sequencing Center for Infectious Disease"/>
            <person name="Cuomo C."/>
            <person name="Becnel J."/>
            <person name="Sanscrainte N."/>
            <person name="Walker B."/>
            <person name="Young S.K."/>
            <person name="Zeng Q."/>
            <person name="Gargeya S."/>
            <person name="Fitzgerald M."/>
            <person name="Haas B."/>
            <person name="Abouelleil A."/>
            <person name="Alvarado L."/>
            <person name="Arachchi H.M."/>
            <person name="Berlin A.M."/>
            <person name="Chapman S.B."/>
            <person name="Dewar J."/>
            <person name="Goldberg J."/>
            <person name="Griggs A."/>
            <person name="Gujja S."/>
            <person name="Hansen M."/>
            <person name="Howarth C."/>
            <person name="Imamovic A."/>
            <person name="Larimer J."/>
            <person name="McCowan C."/>
            <person name="Murphy C."/>
            <person name="Neiman D."/>
            <person name="Pearson M."/>
            <person name="Priest M."/>
            <person name="Roberts A."/>
            <person name="Saif S."/>
            <person name="Shea T."/>
            <person name="Sisk P."/>
            <person name="Sykes S."/>
            <person name="Wortman J."/>
            <person name="Nusbaum C."/>
            <person name="Birren B."/>
        </authorList>
    </citation>
    <scope>NUCLEOTIDE SEQUENCE [LARGE SCALE GENOMIC DNA]</scope>
    <source>
        <strain evidence="2 3">PRA339</strain>
    </source>
</reference>
<feature type="domain" description="Nudix hydrolase" evidence="1">
    <location>
        <begin position="13"/>
        <end position="142"/>
    </location>
</feature>
<dbReference type="VEuPathDB" id="MicrosporidiaDB:H312_03428"/>
<dbReference type="Proteomes" id="UP000030655">
    <property type="component" value="Unassembled WGS sequence"/>
</dbReference>
<evidence type="ECO:0000313" key="2">
    <source>
        <dbReference type="EMBL" id="KCZ79188.1"/>
    </source>
</evidence>
<dbReference type="Pfam" id="PF00293">
    <property type="entry name" value="NUDIX"/>
    <property type="match status" value="1"/>
</dbReference>
<dbReference type="PROSITE" id="PS51462">
    <property type="entry name" value="NUDIX"/>
    <property type="match status" value="1"/>
</dbReference>
<name>A0A059EVY5_9MICR</name>
<feature type="non-terminal residue" evidence="2">
    <location>
        <position position="1"/>
    </location>
</feature>
<dbReference type="HOGENOM" id="CLU_037162_2_1_1"/>
<gene>
    <name evidence="2" type="ORF">H312_03428</name>
</gene>
<sequence length="142" mass="16348">MKGDKFTHYPLKKPSICAGSILLKEDKIILLKNNKTNEIVLPKGHVDEGDTITQTAIKETYEETGYKCKIKEGPFCMTFRENETNQKIIFWYITKAIGEHELNTQMVGEDFTSLEIDLCNAKEMLTFDSDKNVIENYVNNLF</sequence>